<evidence type="ECO:0000313" key="1">
    <source>
        <dbReference type="EMBL" id="TID21934.1"/>
    </source>
</evidence>
<comment type="caution">
    <text evidence="1">The sequence shown here is derived from an EMBL/GenBank/DDBJ whole genome shotgun (WGS) entry which is preliminary data.</text>
</comment>
<accession>A0A4T0WYW1</accession>
<sequence>MLGKKHFDTNINEDTVIELLQSITKPPVPISKYQYHNLRNLSTSNVLPPSSEFKNNFSEYIRAITLKAYTSIMKDKIDNIVTDILKTIPEKLSEEDYLNILFYFHKTSNFNMQFEMLKIMKASSDLNQTIDFDNILLSRNFRPTIYKYLIQRLETLQEKGVLANNNTWYYLFDVFENPEPKIQMLKLMKEYEIDMKPILPFLSSLLPYYSSDQLLDLYKSSGYDGGIDQLPMSLFNQHAQILLNHGKLKDLWTLLVSEPKFRRFLNPSLFVHILSHLLENNQVGYAFALTNLVLHKYNFPKKLSQNVLESKLLNSYLPNAEYFDNWLSLTRIVYPMFNKREAVHLNARTVSRLNDYCKIHNIEPNFKTKVPKDIRLMKQINNDLVWKDGEPEWNLSENTPNFIRAANAVNQFK</sequence>
<keyword evidence="2" id="KW-1185">Reference proteome</keyword>
<proteinExistence type="predicted"/>
<dbReference type="AlphaFoldDB" id="A0A4T0WYW1"/>
<name>A0A4T0WYW1_9ASCO</name>
<reference evidence="1 2" key="1">
    <citation type="journal article" date="2019" name="Front. Genet.">
        <title>Whole-Genome Sequencing of the Opportunistic Yeast Pathogen Candida inconspicua Uncovers Its Hybrid Origin.</title>
        <authorList>
            <person name="Mixao V."/>
            <person name="Hansen A.P."/>
            <person name="Saus E."/>
            <person name="Boekhout T."/>
            <person name="Lass-Florl C."/>
            <person name="Gabaldon T."/>
        </authorList>
    </citation>
    <scope>NUCLEOTIDE SEQUENCE [LARGE SCALE GENOMIC DNA]</scope>
    <source>
        <strain evidence="1 2">CBS 180</strain>
    </source>
</reference>
<dbReference type="EMBL" id="SELW01000551">
    <property type="protein sequence ID" value="TID21934.1"/>
    <property type="molecule type" value="Genomic_DNA"/>
</dbReference>
<evidence type="ECO:0000313" key="2">
    <source>
        <dbReference type="Proteomes" id="UP000307173"/>
    </source>
</evidence>
<gene>
    <name evidence="1" type="ORF">CANINC_003418</name>
</gene>
<dbReference type="OrthoDB" id="3994818at2759"/>
<dbReference type="Proteomes" id="UP000307173">
    <property type="component" value="Unassembled WGS sequence"/>
</dbReference>
<protein>
    <submittedName>
        <fullName evidence="1">Uncharacterized protein</fullName>
    </submittedName>
</protein>
<organism evidence="1 2">
    <name type="scientific">Pichia inconspicua</name>
    <dbReference type="NCBI Taxonomy" id="52247"/>
    <lineage>
        <taxon>Eukaryota</taxon>
        <taxon>Fungi</taxon>
        <taxon>Dikarya</taxon>
        <taxon>Ascomycota</taxon>
        <taxon>Saccharomycotina</taxon>
        <taxon>Pichiomycetes</taxon>
        <taxon>Pichiales</taxon>
        <taxon>Pichiaceae</taxon>
        <taxon>Pichia</taxon>
    </lineage>
</organism>